<feature type="compositionally biased region" description="Gly residues" evidence="1">
    <location>
        <begin position="95"/>
        <end position="109"/>
    </location>
</feature>
<dbReference type="AlphaFoldDB" id="A0A0K2SKI3"/>
<name>A0A0K2SKI3_LIMPI</name>
<feature type="region of interest" description="Disordered" evidence="1">
    <location>
        <begin position="82"/>
        <end position="124"/>
    </location>
</feature>
<dbReference type="STRING" id="1555112.LIP_1759"/>
<sequence>MRVWVVSPEPPYVASEPGRPVSGVGRHLAMLLPALAAAGVESTVLGEGRSASRGGTRWPSPWHQPYGPLAAFHPPGRVHLSAAGSARGMGPEAGRAGGEPGAGVPGPGLGLALESPESGRPAGEPDVIHVHDLRLVPGALEVRRLLGLPQVPVVWTAHRVPPPGRPPFRASDLAAAIAPSRWMAHRLRTCAWAAPVPIRVVEAGPYPVAAARDRIEPPAGVTRLLSWGRLVPEKGWEELLQAASLLSALVPGPVEWIVGGVGPLAEPLARAARRAAPNLRVMLRSPLQERELTAWLRTAAAVVVPSREEVAGMVALEAMLAGVPLVSSAAGGLAEIVGGNGTARAWSFAAGDAAALARAVAECLSRPDEAARRAERARGWVLHRRRWDHLARRTASVYGEAILRTAGALGTADQDRGRGQSWAAGNAEAAPARVGGIIRRSTAPSSACTKFS</sequence>
<dbReference type="InterPro" id="IPR028098">
    <property type="entry name" value="Glyco_trans_4-like_N"/>
</dbReference>
<dbReference type="Proteomes" id="UP000065807">
    <property type="component" value="Chromosome"/>
</dbReference>
<dbReference type="Gene3D" id="3.40.50.2000">
    <property type="entry name" value="Glycogen Phosphorylase B"/>
    <property type="match status" value="2"/>
</dbReference>
<dbReference type="EMBL" id="AP014924">
    <property type="protein sequence ID" value="BAS27605.1"/>
    <property type="molecule type" value="Genomic_DNA"/>
</dbReference>
<organism evidence="4 5">
    <name type="scientific">Limnochorda pilosa</name>
    <dbReference type="NCBI Taxonomy" id="1555112"/>
    <lineage>
        <taxon>Bacteria</taxon>
        <taxon>Bacillati</taxon>
        <taxon>Bacillota</taxon>
        <taxon>Limnochordia</taxon>
        <taxon>Limnochordales</taxon>
        <taxon>Limnochordaceae</taxon>
        <taxon>Limnochorda</taxon>
    </lineage>
</organism>
<evidence type="ECO:0000313" key="4">
    <source>
        <dbReference type="EMBL" id="BAS27605.1"/>
    </source>
</evidence>
<evidence type="ECO:0000259" key="3">
    <source>
        <dbReference type="Pfam" id="PF13439"/>
    </source>
</evidence>
<keyword evidence="5" id="KW-1185">Reference proteome</keyword>
<reference evidence="5" key="2">
    <citation type="journal article" date="2016" name="Int. J. Syst. Evol. Microbiol.">
        <title>Complete genome sequence and cell structure of Limnochorda pilosa, a Gram-negative spore-former within the phylum Firmicutes.</title>
        <authorList>
            <person name="Watanabe M."/>
            <person name="Kojima H."/>
            <person name="Fukui M."/>
        </authorList>
    </citation>
    <scope>NUCLEOTIDE SEQUENCE [LARGE SCALE GENOMIC DNA]</scope>
    <source>
        <strain evidence="5">HC45</strain>
    </source>
</reference>
<dbReference type="Pfam" id="PF13439">
    <property type="entry name" value="Glyco_transf_4"/>
    <property type="match status" value="1"/>
</dbReference>
<evidence type="ECO:0000313" key="5">
    <source>
        <dbReference type="Proteomes" id="UP000065807"/>
    </source>
</evidence>
<protein>
    <submittedName>
        <fullName evidence="4">Glycogen synthase</fullName>
    </submittedName>
</protein>
<reference evidence="5" key="1">
    <citation type="submission" date="2015-07" db="EMBL/GenBank/DDBJ databases">
        <title>Complete genome sequence and phylogenetic analysis of Limnochorda pilosa.</title>
        <authorList>
            <person name="Watanabe M."/>
            <person name="Kojima H."/>
            <person name="Fukui M."/>
        </authorList>
    </citation>
    <scope>NUCLEOTIDE SEQUENCE [LARGE SCALE GENOMIC DNA]</scope>
    <source>
        <strain evidence="5">HC45</strain>
    </source>
</reference>
<evidence type="ECO:0000256" key="1">
    <source>
        <dbReference type="SAM" id="MobiDB-lite"/>
    </source>
</evidence>
<evidence type="ECO:0000259" key="2">
    <source>
        <dbReference type="Pfam" id="PF00534"/>
    </source>
</evidence>
<dbReference type="CDD" id="cd03801">
    <property type="entry name" value="GT4_PimA-like"/>
    <property type="match status" value="1"/>
</dbReference>
<accession>A0A0K2SKI3</accession>
<dbReference type="SUPFAM" id="SSF53756">
    <property type="entry name" value="UDP-Glycosyltransferase/glycogen phosphorylase"/>
    <property type="match status" value="1"/>
</dbReference>
<feature type="domain" description="Glycosyltransferase subfamily 4-like N-terminal" evidence="3">
    <location>
        <begin position="124"/>
        <end position="202"/>
    </location>
</feature>
<dbReference type="PANTHER" id="PTHR45947">
    <property type="entry name" value="SULFOQUINOVOSYL TRANSFERASE SQD2"/>
    <property type="match status" value="1"/>
</dbReference>
<proteinExistence type="predicted"/>
<gene>
    <name evidence="4" type="ORF">LIP_1759</name>
</gene>
<dbReference type="InterPro" id="IPR001296">
    <property type="entry name" value="Glyco_trans_1"/>
</dbReference>
<dbReference type="OrthoDB" id="9795068at2"/>
<dbReference type="GO" id="GO:0016757">
    <property type="term" value="F:glycosyltransferase activity"/>
    <property type="evidence" value="ECO:0007669"/>
    <property type="project" value="InterPro"/>
</dbReference>
<dbReference type="KEGG" id="lpil:LIP_1759"/>
<dbReference type="RefSeq" id="WP_068136697.1">
    <property type="nucleotide sequence ID" value="NZ_AP014924.1"/>
</dbReference>
<feature type="domain" description="Glycosyl transferase family 1" evidence="2">
    <location>
        <begin position="218"/>
        <end position="379"/>
    </location>
</feature>
<dbReference type="InterPro" id="IPR050194">
    <property type="entry name" value="Glycosyltransferase_grp1"/>
</dbReference>
<dbReference type="PANTHER" id="PTHR45947:SF3">
    <property type="entry name" value="SULFOQUINOVOSYL TRANSFERASE SQD2"/>
    <property type="match status" value="1"/>
</dbReference>
<dbReference type="Pfam" id="PF00534">
    <property type="entry name" value="Glycos_transf_1"/>
    <property type="match status" value="1"/>
</dbReference>